<keyword evidence="3" id="KW-0813">Transport</keyword>
<keyword evidence="5 11" id="KW-0812">Transmembrane</keyword>
<comment type="subcellular location">
    <subcellularLocation>
        <location evidence="2">Membrane</location>
        <topology evidence="2">Multi-pass membrane protein</topology>
    </subcellularLocation>
</comment>
<keyword evidence="15" id="KW-1185">Reference proteome</keyword>
<dbReference type="PANTHER" id="PTHR15422">
    <property type="entry name" value="OS05G0565100 PROTEIN"/>
    <property type="match status" value="1"/>
</dbReference>
<feature type="transmembrane region" description="Helical" evidence="11">
    <location>
        <begin position="356"/>
        <end position="376"/>
    </location>
</feature>
<proteinExistence type="predicted"/>
<keyword evidence="10 11" id="KW-0472">Membrane</keyword>
<feature type="transmembrane region" description="Helical" evidence="11">
    <location>
        <begin position="273"/>
        <end position="294"/>
    </location>
</feature>
<keyword evidence="12" id="KW-0732">Signal</keyword>
<keyword evidence="4" id="KW-0349">Heme</keyword>
<feature type="transmembrane region" description="Helical" evidence="11">
    <location>
        <begin position="176"/>
        <end position="195"/>
    </location>
</feature>
<keyword evidence="9" id="KW-0408">Iron</keyword>
<evidence type="ECO:0000256" key="4">
    <source>
        <dbReference type="ARBA" id="ARBA00022617"/>
    </source>
</evidence>
<dbReference type="Pfam" id="PF03188">
    <property type="entry name" value="Cytochrom_B561"/>
    <property type="match status" value="2"/>
</dbReference>
<dbReference type="EMBL" id="JASMQC010000050">
    <property type="protein sequence ID" value="KAK1929296.1"/>
    <property type="molecule type" value="Genomic_DNA"/>
</dbReference>
<dbReference type="GO" id="GO:0016020">
    <property type="term" value="C:membrane"/>
    <property type="evidence" value="ECO:0007669"/>
    <property type="project" value="UniProtKB-SubCell"/>
</dbReference>
<feature type="transmembrane region" description="Helical" evidence="11">
    <location>
        <begin position="382"/>
        <end position="403"/>
    </location>
</feature>
<accession>A0AAD9FZN9</accession>
<feature type="transmembrane region" description="Helical" evidence="11">
    <location>
        <begin position="72"/>
        <end position="91"/>
    </location>
</feature>
<evidence type="ECO:0000256" key="11">
    <source>
        <dbReference type="SAM" id="Phobius"/>
    </source>
</evidence>
<feature type="transmembrane region" description="Helical" evidence="11">
    <location>
        <begin position="106"/>
        <end position="130"/>
    </location>
</feature>
<feature type="transmembrane region" description="Helical" evidence="11">
    <location>
        <begin position="240"/>
        <end position="261"/>
    </location>
</feature>
<evidence type="ECO:0000313" key="15">
    <source>
        <dbReference type="Proteomes" id="UP001259832"/>
    </source>
</evidence>
<evidence type="ECO:0000256" key="1">
    <source>
        <dbReference type="ARBA" id="ARBA00001970"/>
    </source>
</evidence>
<feature type="domain" description="Cytochrome b561" evidence="13">
    <location>
        <begin position="208"/>
        <end position="412"/>
    </location>
</feature>
<keyword evidence="7" id="KW-0249">Electron transport</keyword>
<name>A0AAD9FZN9_9STRA</name>
<comment type="caution">
    <text evidence="14">The sequence shown here is derived from an EMBL/GenBank/DDBJ whole genome shotgun (WGS) entry which is preliminary data.</text>
</comment>
<organism evidence="14 15">
    <name type="scientific">Phytophthora citrophthora</name>
    <dbReference type="NCBI Taxonomy" id="4793"/>
    <lineage>
        <taxon>Eukaryota</taxon>
        <taxon>Sar</taxon>
        <taxon>Stramenopiles</taxon>
        <taxon>Oomycota</taxon>
        <taxon>Peronosporomycetes</taxon>
        <taxon>Peronosporales</taxon>
        <taxon>Peronosporaceae</taxon>
        <taxon>Phytophthora</taxon>
    </lineage>
</organism>
<dbReference type="GO" id="GO:0140575">
    <property type="term" value="F:transmembrane monodehydroascorbate reductase activity"/>
    <property type="evidence" value="ECO:0007669"/>
    <property type="project" value="InterPro"/>
</dbReference>
<keyword evidence="8 11" id="KW-1133">Transmembrane helix</keyword>
<dbReference type="InterPro" id="IPR006593">
    <property type="entry name" value="Cyt_b561/ferric_Rdtase_TM"/>
</dbReference>
<dbReference type="InterPro" id="IPR045150">
    <property type="entry name" value="CYB561D1/2"/>
</dbReference>
<feature type="transmembrane region" description="Helical" evidence="11">
    <location>
        <begin position="142"/>
        <end position="161"/>
    </location>
</feature>
<dbReference type="PANTHER" id="PTHR15422:SF45">
    <property type="entry name" value="CYTOCHROME B561 DOMAIN-CONTAINING PROTEIN"/>
    <property type="match status" value="1"/>
</dbReference>
<feature type="transmembrane region" description="Helical" evidence="11">
    <location>
        <begin position="314"/>
        <end position="336"/>
    </location>
</feature>
<evidence type="ECO:0000256" key="6">
    <source>
        <dbReference type="ARBA" id="ARBA00022723"/>
    </source>
</evidence>
<feature type="domain" description="Cytochrome b561" evidence="13">
    <location>
        <begin position="1"/>
        <end position="199"/>
    </location>
</feature>
<evidence type="ECO:0000256" key="9">
    <source>
        <dbReference type="ARBA" id="ARBA00023004"/>
    </source>
</evidence>
<reference evidence="14" key="1">
    <citation type="submission" date="2023-08" db="EMBL/GenBank/DDBJ databases">
        <title>Reference Genome Resource for the Citrus Pathogen Phytophthora citrophthora.</title>
        <authorList>
            <person name="Moller H."/>
            <person name="Coetzee B."/>
            <person name="Rose L.J."/>
            <person name="Van Niekerk J.M."/>
        </authorList>
    </citation>
    <scope>NUCLEOTIDE SEQUENCE</scope>
    <source>
        <strain evidence="14">STE-U-9442</strain>
    </source>
</reference>
<dbReference type="PROSITE" id="PS50939">
    <property type="entry name" value="CYTOCHROME_B561"/>
    <property type="match status" value="2"/>
</dbReference>
<evidence type="ECO:0000256" key="2">
    <source>
        <dbReference type="ARBA" id="ARBA00004141"/>
    </source>
</evidence>
<dbReference type="Gene3D" id="1.20.120.1770">
    <property type="match status" value="2"/>
</dbReference>
<feature type="signal peptide" evidence="12">
    <location>
        <begin position="1"/>
        <end position="24"/>
    </location>
</feature>
<evidence type="ECO:0000256" key="5">
    <source>
        <dbReference type="ARBA" id="ARBA00022692"/>
    </source>
</evidence>
<protein>
    <recommendedName>
        <fullName evidence="13">Cytochrome b561 domain-containing protein</fullName>
    </recommendedName>
</protein>
<feature type="transmembrane region" description="Helical" evidence="11">
    <location>
        <begin position="207"/>
        <end position="228"/>
    </location>
</feature>
<feature type="transmembrane region" description="Helical" evidence="11">
    <location>
        <begin position="34"/>
        <end position="52"/>
    </location>
</feature>
<keyword evidence="6" id="KW-0479">Metal-binding</keyword>
<feature type="chain" id="PRO_5042154723" description="Cytochrome b561 domain-containing protein" evidence="12">
    <location>
        <begin position="25"/>
        <end position="415"/>
    </location>
</feature>
<evidence type="ECO:0000256" key="7">
    <source>
        <dbReference type="ARBA" id="ARBA00022982"/>
    </source>
</evidence>
<dbReference type="SMART" id="SM00665">
    <property type="entry name" value="B561"/>
    <property type="match status" value="2"/>
</dbReference>
<evidence type="ECO:0000313" key="14">
    <source>
        <dbReference type="EMBL" id="KAK1929296.1"/>
    </source>
</evidence>
<dbReference type="Proteomes" id="UP001259832">
    <property type="component" value="Unassembled WGS sequence"/>
</dbReference>
<comment type="cofactor">
    <cofactor evidence="1">
        <name>heme b</name>
        <dbReference type="ChEBI" id="CHEBI:60344"/>
    </cofactor>
</comment>
<evidence type="ECO:0000256" key="8">
    <source>
        <dbReference type="ARBA" id="ARBA00022989"/>
    </source>
</evidence>
<dbReference type="AlphaFoldDB" id="A0AAD9FZN9"/>
<evidence type="ECO:0000256" key="3">
    <source>
        <dbReference type="ARBA" id="ARBA00022448"/>
    </source>
</evidence>
<evidence type="ECO:0000259" key="13">
    <source>
        <dbReference type="PROSITE" id="PS50939"/>
    </source>
</evidence>
<gene>
    <name evidence="14" type="ORF">P3T76_015248</name>
</gene>
<evidence type="ECO:0000256" key="10">
    <source>
        <dbReference type="ARBA" id="ARBA00023136"/>
    </source>
</evidence>
<evidence type="ECO:0000256" key="12">
    <source>
        <dbReference type="SAM" id="SignalP"/>
    </source>
</evidence>
<dbReference type="GO" id="GO:0046872">
    <property type="term" value="F:metal ion binding"/>
    <property type="evidence" value="ECO:0007669"/>
    <property type="project" value="UniProtKB-KW"/>
</dbReference>
<sequence length="415" mass="44601">MAELALTLVLFLLPCAIILERCIADGSLFALHPALNAVAMLICLPSALQVMLRRKGEKIHAKRVWLTKLHLLLNVSAGLLVTSAGVVVFIAKRDTGEDHFTTPHSWAALVTGMFFVLNVFQGLLLTFEGAKANWQWKDETHVLTGVLIYIGSVSTMLYGLHTSSWGANNFTPERQFQLTVLIIAAHVALLGKSLVLQRQDSKTQVKVAKKLELLVLSGLLGAPCVTILSKCVASPSLFSVHPAANAVAFLLYFPLAIYVMLERKSVADFQTRVLLSKIHFFSQVLAMLLLSAGGTAAYMTKNAFGKDHFTSTHSWLAGVTATLSTLNMLGGLATTFGGKKTSWQWKNPGHRIGGTLAFLGGGNVILGVYSGGWGIAQLGEDLQFKVASSVAAAYLLLLLKLVVSSSVATPAKKSD</sequence>